<evidence type="ECO:0000256" key="1">
    <source>
        <dbReference type="ARBA" id="ARBA00022676"/>
    </source>
</evidence>
<keyword evidence="5" id="KW-1185">Reference proteome</keyword>
<feature type="domain" description="Glycosyltransferase subfamily 4-like N-terminal" evidence="3">
    <location>
        <begin position="12"/>
        <end position="159"/>
    </location>
</feature>
<dbReference type="Pfam" id="PF13439">
    <property type="entry name" value="Glyco_transf_4"/>
    <property type="match status" value="1"/>
</dbReference>
<keyword evidence="1" id="KW-0328">Glycosyltransferase</keyword>
<dbReference type="PANTHER" id="PTHR12526:SF510">
    <property type="entry name" value="D-INOSITOL 3-PHOSPHATE GLYCOSYLTRANSFERASE"/>
    <property type="match status" value="1"/>
</dbReference>
<gene>
    <name evidence="4" type="ORF">INT08_06290</name>
</gene>
<dbReference type="Pfam" id="PF13692">
    <property type="entry name" value="Glyco_trans_1_4"/>
    <property type="match status" value="1"/>
</dbReference>
<dbReference type="SUPFAM" id="SSF53756">
    <property type="entry name" value="UDP-Glycosyltransferase/glycogen phosphorylase"/>
    <property type="match status" value="1"/>
</dbReference>
<name>A0ABR9XS16_9CHLB</name>
<dbReference type="CDD" id="cd03811">
    <property type="entry name" value="GT4_GT28_WabH-like"/>
    <property type="match status" value="1"/>
</dbReference>
<dbReference type="Proteomes" id="UP000619838">
    <property type="component" value="Unassembled WGS sequence"/>
</dbReference>
<comment type="caution">
    <text evidence="4">The sequence shown here is derived from an EMBL/GenBank/DDBJ whole genome shotgun (WGS) entry which is preliminary data.</text>
</comment>
<organism evidence="4 5">
    <name type="scientific">Prosthecochloris ethylica</name>
    <dbReference type="NCBI Taxonomy" id="2743976"/>
    <lineage>
        <taxon>Bacteria</taxon>
        <taxon>Pseudomonadati</taxon>
        <taxon>Chlorobiota</taxon>
        <taxon>Chlorobiia</taxon>
        <taxon>Chlorobiales</taxon>
        <taxon>Chlorobiaceae</taxon>
        <taxon>Prosthecochloris</taxon>
    </lineage>
</organism>
<proteinExistence type="predicted"/>
<sequence length="358" mass="39578">MNIALINSARTWGGTEKWTLMAADALQKRHTVRLIYRRDIVGSRFSIPTHQLPLTSHIDPYSLARLVALIKKEKIEILIPTKRKDYVLAGIASRICGITNIIRLGIDRRLRIPCIHKLIYRDLADGIIVNAEKTRQTLLHSPFMSSQHIKVIYNGLDTRQIDSDITPPPEKPAPFLVTAMGILTLRKGFDVLIRGFREFLRTSPDADAALVIIGDGPDKTAFLSLCRELGIADRVVFTGFLASPFGWLKQSDVFAMTSRNEGIPNALLEAMYLGNAPVCTPAGGTAEVISHGQNGLLVDYDNPAGLGEALSALWSDRSFTCALAEGARQKVLEQFSLETMSLTLESFSRDTAAMRRHP</sequence>
<evidence type="ECO:0000259" key="3">
    <source>
        <dbReference type="Pfam" id="PF13439"/>
    </source>
</evidence>
<dbReference type="InterPro" id="IPR028098">
    <property type="entry name" value="Glyco_trans_4-like_N"/>
</dbReference>
<keyword evidence="2" id="KW-0808">Transferase</keyword>
<evidence type="ECO:0000313" key="5">
    <source>
        <dbReference type="Proteomes" id="UP000619838"/>
    </source>
</evidence>
<protein>
    <submittedName>
        <fullName evidence="4">Glycosyltransferase</fullName>
    </submittedName>
</protein>
<dbReference type="EMBL" id="JADGII010000008">
    <property type="protein sequence ID" value="MBF0636784.1"/>
    <property type="molecule type" value="Genomic_DNA"/>
</dbReference>
<reference evidence="4 5" key="1">
    <citation type="journal article" date="2020" name="Microorganisms">
        <title>Simultaneous Genome Sequencing of Prosthecochloris ethylica and Desulfuromonas acetoxidans within a Syntrophic Mixture Reveals Unique Pili and Protein Interactions.</title>
        <authorList>
            <person name="Kyndt J.A."/>
            <person name="Van Beeumen J.J."/>
            <person name="Meyer T.E."/>
        </authorList>
    </citation>
    <scope>NUCLEOTIDE SEQUENCE [LARGE SCALE GENOMIC DNA]</scope>
    <source>
        <strain evidence="4 5">N3</strain>
    </source>
</reference>
<evidence type="ECO:0000313" key="4">
    <source>
        <dbReference type="EMBL" id="MBF0636784.1"/>
    </source>
</evidence>
<dbReference type="RefSeq" id="WP_175187465.1">
    <property type="nucleotide sequence ID" value="NZ_JABVZQ010000009.1"/>
</dbReference>
<dbReference type="PANTHER" id="PTHR12526">
    <property type="entry name" value="GLYCOSYLTRANSFERASE"/>
    <property type="match status" value="1"/>
</dbReference>
<accession>A0ABR9XS16</accession>
<evidence type="ECO:0000256" key="2">
    <source>
        <dbReference type="ARBA" id="ARBA00022679"/>
    </source>
</evidence>
<dbReference type="Gene3D" id="3.40.50.2000">
    <property type="entry name" value="Glycogen Phosphorylase B"/>
    <property type="match status" value="2"/>
</dbReference>